<dbReference type="EMBL" id="VDFW01000005">
    <property type="protein sequence ID" value="TNC27758.1"/>
    <property type="molecule type" value="Genomic_DNA"/>
</dbReference>
<dbReference type="GO" id="GO:0000976">
    <property type="term" value="F:transcription cis-regulatory region binding"/>
    <property type="evidence" value="ECO:0007669"/>
    <property type="project" value="TreeGrafter"/>
</dbReference>
<evidence type="ECO:0000313" key="7">
    <source>
        <dbReference type="Proteomes" id="UP000305546"/>
    </source>
</evidence>
<dbReference type="AlphaFoldDB" id="A0A5C4M714"/>
<keyword evidence="7" id="KW-1185">Reference proteome</keyword>
<dbReference type="PROSITE" id="PS50977">
    <property type="entry name" value="HTH_TETR_2"/>
    <property type="match status" value="1"/>
</dbReference>
<dbReference type="Proteomes" id="UP000305546">
    <property type="component" value="Unassembled WGS sequence"/>
</dbReference>
<reference evidence="6 7" key="1">
    <citation type="submission" date="2019-06" db="EMBL/GenBank/DDBJ databases">
        <title>Amycolatopsis alkalitolerans sp. nov., isolated from Gastrodia elata Blume.</title>
        <authorList>
            <person name="Narsing Rao M.P."/>
            <person name="Li W.J."/>
        </authorList>
    </citation>
    <scope>NUCLEOTIDE SEQUENCE [LARGE SCALE GENOMIC DNA]</scope>
    <source>
        <strain evidence="6 7">SYSUP0005</strain>
    </source>
</reference>
<dbReference type="PROSITE" id="PS01081">
    <property type="entry name" value="HTH_TETR_1"/>
    <property type="match status" value="1"/>
</dbReference>
<proteinExistence type="predicted"/>
<gene>
    <name evidence="6" type="ORF">FG385_08575</name>
</gene>
<dbReference type="PANTHER" id="PTHR30055">
    <property type="entry name" value="HTH-TYPE TRANSCRIPTIONAL REGULATOR RUTR"/>
    <property type="match status" value="1"/>
</dbReference>
<dbReference type="InterPro" id="IPR009057">
    <property type="entry name" value="Homeodomain-like_sf"/>
</dbReference>
<name>A0A5C4M714_9PSEU</name>
<evidence type="ECO:0000256" key="3">
    <source>
        <dbReference type="ARBA" id="ARBA00023163"/>
    </source>
</evidence>
<dbReference type="OrthoDB" id="4746440at2"/>
<evidence type="ECO:0000256" key="4">
    <source>
        <dbReference type="PROSITE-ProRule" id="PRU00335"/>
    </source>
</evidence>
<dbReference type="GO" id="GO:0003700">
    <property type="term" value="F:DNA-binding transcription factor activity"/>
    <property type="evidence" value="ECO:0007669"/>
    <property type="project" value="TreeGrafter"/>
</dbReference>
<dbReference type="InterPro" id="IPR023772">
    <property type="entry name" value="DNA-bd_HTH_TetR-type_CS"/>
</dbReference>
<comment type="caution">
    <text evidence="6">The sequence shown here is derived from an EMBL/GenBank/DDBJ whole genome shotgun (WGS) entry which is preliminary data.</text>
</comment>
<dbReference type="RefSeq" id="WP_139096081.1">
    <property type="nucleotide sequence ID" value="NZ_VDFW01000005.1"/>
</dbReference>
<dbReference type="InterPro" id="IPR050109">
    <property type="entry name" value="HTH-type_TetR-like_transc_reg"/>
</dbReference>
<dbReference type="Gene3D" id="1.10.357.10">
    <property type="entry name" value="Tetracycline Repressor, domain 2"/>
    <property type="match status" value="1"/>
</dbReference>
<dbReference type="SUPFAM" id="SSF46689">
    <property type="entry name" value="Homeodomain-like"/>
    <property type="match status" value="1"/>
</dbReference>
<dbReference type="InterPro" id="IPR001647">
    <property type="entry name" value="HTH_TetR"/>
</dbReference>
<dbReference type="Pfam" id="PF00440">
    <property type="entry name" value="TetR_N"/>
    <property type="match status" value="1"/>
</dbReference>
<keyword evidence="2 4" id="KW-0238">DNA-binding</keyword>
<evidence type="ECO:0000259" key="5">
    <source>
        <dbReference type="PROSITE" id="PS50977"/>
    </source>
</evidence>
<evidence type="ECO:0000256" key="1">
    <source>
        <dbReference type="ARBA" id="ARBA00023015"/>
    </source>
</evidence>
<evidence type="ECO:0000313" key="6">
    <source>
        <dbReference type="EMBL" id="TNC27758.1"/>
    </source>
</evidence>
<dbReference type="PRINTS" id="PR00455">
    <property type="entry name" value="HTHTETR"/>
</dbReference>
<feature type="domain" description="HTH tetR-type" evidence="5">
    <location>
        <begin position="6"/>
        <end position="66"/>
    </location>
</feature>
<organism evidence="6 7">
    <name type="scientific">Amycolatopsis alkalitolerans</name>
    <dbReference type="NCBI Taxonomy" id="2547244"/>
    <lineage>
        <taxon>Bacteria</taxon>
        <taxon>Bacillati</taxon>
        <taxon>Actinomycetota</taxon>
        <taxon>Actinomycetes</taxon>
        <taxon>Pseudonocardiales</taxon>
        <taxon>Pseudonocardiaceae</taxon>
        <taxon>Amycolatopsis</taxon>
    </lineage>
</organism>
<keyword evidence="1" id="KW-0805">Transcription regulation</keyword>
<sequence length="190" mass="20654">MGRWEPNARDRLLRAALELFVDRGYENVTVAEIAARAGLTKRTFFRHVTDKREVLFGGQEDLLRTFTDAIAAAPDSATPIAAIAAGVEAAGAVFRLDRRELVLQRQAVIASNDDLRERETLKSATLTATIAGALRERGVTEPVAGLAAEFGNLAFRTTFARWVSPGNQREFTELARETVGELRAATAALG</sequence>
<protein>
    <submittedName>
        <fullName evidence="6">TetR/AcrR family transcriptional regulator</fullName>
    </submittedName>
</protein>
<feature type="DNA-binding region" description="H-T-H motif" evidence="4">
    <location>
        <begin position="29"/>
        <end position="48"/>
    </location>
</feature>
<evidence type="ECO:0000256" key="2">
    <source>
        <dbReference type="ARBA" id="ARBA00023125"/>
    </source>
</evidence>
<accession>A0A5C4M714</accession>
<dbReference type="PANTHER" id="PTHR30055:SF238">
    <property type="entry name" value="MYCOFACTOCIN BIOSYNTHESIS TRANSCRIPTIONAL REGULATOR MFTR-RELATED"/>
    <property type="match status" value="1"/>
</dbReference>
<keyword evidence="3" id="KW-0804">Transcription</keyword>